<dbReference type="Pfam" id="PF00105">
    <property type="entry name" value="zf-C4"/>
    <property type="match status" value="1"/>
</dbReference>
<protein>
    <submittedName>
        <fullName evidence="13">Nhr-32</fullName>
    </submittedName>
</protein>
<evidence type="ECO:0000256" key="8">
    <source>
        <dbReference type="ARBA" id="ARBA00023125"/>
    </source>
</evidence>
<keyword evidence="9" id="KW-0804">Transcription</keyword>
<dbReference type="FunFam" id="3.30.50.10:FF:000030">
    <property type="entry name" value="Nuclear Hormone Receptor family"/>
    <property type="match status" value="1"/>
</dbReference>
<keyword evidence="11" id="KW-0539">Nucleus</keyword>
<dbReference type="AlphaFoldDB" id="A0A2A6CZU2"/>
<keyword evidence="4" id="KW-0677">Repeat</keyword>
<reference evidence="13" key="2">
    <citation type="submission" date="2022-06" db="UniProtKB">
        <authorList>
            <consortium name="EnsemblMetazoa"/>
        </authorList>
    </citation>
    <scope>IDENTIFICATION</scope>
    <source>
        <strain evidence="13">PS312</strain>
    </source>
</reference>
<evidence type="ECO:0000313" key="14">
    <source>
        <dbReference type="Proteomes" id="UP000005239"/>
    </source>
</evidence>
<evidence type="ECO:0000256" key="9">
    <source>
        <dbReference type="ARBA" id="ARBA00023163"/>
    </source>
</evidence>
<dbReference type="PANTHER" id="PTHR12326:SF12">
    <property type="entry name" value="PLECKSTRIN HOMOLOGY AND RUN DOMAIN CONTAINING M1"/>
    <property type="match status" value="1"/>
</dbReference>
<dbReference type="InterPro" id="IPR049636">
    <property type="entry name" value="HNF4-like_DBD"/>
</dbReference>
<evidence type="ECO:0000256" key="4">
    <source>
        <dbReference type="ARBA" id="ARBA00022737"/>
    </source>
</evidence>
<sequence length="1023" mass="113911">MSSFFPFLTSTPRKRSTSTDSVTADSSAIDVDRISLISHDSTIPDEEKEGSSDLYMSVQASPAGSGEEEEESYITASSTKSYGRLERRTNEKKITYSPTSLSPNGPAWFDLQKEIFADRKERVTGKTEDEDLFDLASLVSGIREELRWKQSLAKDEKMRKLIEELDSSYNPLEGPSSTTDYSDLVVRLRNTPATHSVVIPSPIAGIDPMSIEKKTKIPPHEIAQRILLNDYSTKFPRDEETEQWMKQAIDLPNMLLVPSMSSTSSSSPSSSTNRSVTTVSNGSKGIDPLIGLIGGHTKVKDQWILEVHPNKTPQKVLESQGNRCADCGRVLEGEYAKRIRFCDYYGAVFCMCCSFSAKGVVPARILFHWNFRECPLSDRAAAFLSQVYEKPVIRMSEASPQIMEKMRPLKLIVALRPRLRHASTYVKYCAMAARDIKGGLSLPDLYAKLESHLIEEDDVFSIEDLKELRGGDLYTRLEGAFVVAREHVEKCRRPENELVSVCKDRAFTCWLCSSESDLIFSFQSDRAQRCNGCGSFSHMNCYRKAQKDNRGFEPECAKCKRMQESRMDIKLEKDYYMNEINGTSNLLNLPSTSSSSVVTQQLLAPSPFFTGSNLSSSTVPPSDFDILAAAAEQRAAEDSAQSQSFPPSSSLAPNEPCAVCGDTSDGHHYGVRSCRGCNAFFRRAVTLNLQFQCRRGGRCPVDKNVRCACRSCRLQKCIAVGMDKRAVQPKKSNTGIAEGTGGSFDEDHHAIGGSANGGVGVAGTSLCEDSVIKTEPVIGTSGRSAFTPIGAALTTESLMPAVVPSPPTGAGLITRLTFAYKEQLTKRRLMLCRSLEEVILGENQLQLRGIASGQDFVDLFKVQVVLMFEWVESLEEFRAIKVPLDKTRLLRWFILKYMMLDNIFHTIKLGLFDRVVLVNNVWLSPIFEPCEPGVNEVDATLRGRLHGPLTVDLLDELVKPMAALKFRQGEEIALRNRLVALLLLMPSIDKHVMAQKETMKLIEGFGDTHRWDDYIGDLFREEM</sequence>
<dbReference type="Pfam" id="PF13901">
    <property type="entry name" value="RH_dom"/>
    <property type="match status" value="1"/>
</dbReference>
<proteinExistence type="inferred from homology"/>
<dbReference type="PROSITE" id="PS51030">
    <property type="entry name" value="NUCLEAR_REC_DBD_2"/>
    <property type="match status" value="1"/>
</dbReference>
<dbReference type="Proteomes" id="UP000005239">
    <property type="component" value="Unassembled WGS sequence"/>
</dbReference>
<reference evidence="14" key="1">
    <citation type="journal article" date="2008" name="Nat. Genet.">
        <title>The Pristionchus pacificus genome provides a unique perspective on nematode lifestyle and parasitism.</title>
        <authorList>
            <person name="Dieterich C."/>
            <person name="Clifton S.W."/>
            <person name="Schuster L.N."/>
            <person name="Chinwalla A."/>
            <person name="Delehaunty K."/>
            <person name="Dinkelacker I."/>
            <person name="Fulton L."/>
            <person name="Fulton R."/>
            <person name="Godfrey J."/>
            <person name="Minx P."/>
            <person name="Mitreva M."/>
            <person name="Roeseler W."/>
            <person name="Tian H."/>
            <person name="Witte H."/>
            <person name="Yang S.P."/>
            <person name="Wilson R.K."/>
            <person name="Sommer R.J."/>
        </authorList>
    </citation>
    <scope>NUCLEOTIDE SEQUENCE [LARGE SCALE GENOMIC DNA]</scope>
    <source>
        <strain evidence="14">PS312</strain>
    </source>
</reference>
<keyword evidence="6" id="KW-0862">Zinc</keyword>
<evidence type="ECO:0000256" key="10">
    <source>
        <dbReference type="ARBA" id="ARBA00023170"/>
    </source>
</evidence>
<evidence type="ECO:0000256" key="1">
    <source>
        <dbReference type="ARBA" id="ARBA00004123"/>
    </source>
</evidence>
<dbReference type="SMART" id="SM00399">
    <property type="entry name" value="ZnF_C4"/>
    <property type="match status" value="1"/>
</dbReference>
<dbReference type="GO" id="GO:0005634">
    <property type="term" value="C:nucleus"/>
    <property type="evidence" value="ECO:0007669"/>
    <property type="project" value="UniProtKB-SubCell"/>
</dbReference>
<feature type="region of interest" description="Disordered" evidence="12">
    <location>
        <begin position="259"/>
        <end position="280"/>
    </location>
</feature>
<evidence type="ECO:0000256" key="5">
    <source>
        <dbReference type="ARBA" id="ARBA00022771"/>
    </source>
</evidence>
<feature type="compositionally biased region" description="Polar residues" evidence="12">
    <location>
        <begin position="1"/>
        <end position="11"/>
    </location>
</feature>
<dbReference type="InterPro" id="IPR025258">
    <property type="entry name" value="RH_dom"/>
</dbReference>
<keyword evidence="5" id="KW-0863">Zinc-finger</keyword>
<dbReference type="InterPro" id="IPR035500">
    <property type="entry name" value="NHR-like_dom_sf"/>
</dbReference>
<dbReference type="GO" id="GO:0003700">
    <property type="term" value="F:DNA-binding transcription factor activity"/>
    <property type="evidence" value="ECO:0007669"/>
    <property type="project" value="InterPro"/>
</dbReference>
<keyword evidence="14" id="KW-1185">Reference proteome</keyword>
<organism evidence="13 14">
    <name type="scientific">Pristionchus pacificus</name>
    <name type="common">Parasitic nematode worm</name>
    <dbReference type="NCBI Taxonomy" id="54126"/>
    <lineage>
        <taxon>Eukaryota</taxon>
        <taxon>Metazoa</taxon>
        <taxon>Ecdysozoa</taxon>
        <taxon>Nematoda</taxon>
        <taxon>Chromadorea</taxon>
        <taxon>Rhabditida</taxon>
        <taxon>Rhabditina</taxon>
        <taxon>Diplogasteromorpha</taxon>
        <taxon>Diplogasteroidea</taxon>
        <taxon>Neodiplogasteridae</taxon>
        <taxon>Pristionchus</taxon>
    </lineage>
</organism>
<accession>A0A8R1YIZ8</accession>
<dbReference type="GO" id="GO:0008270">
    <property type="term" value="F:zinc ion binding"/>
    <property type="evidence" value="ECO:0007669"/>
    <property type="project" value="UniProtKB-KW"/>
</dbReference>
<dbReference type="SUPFAM" id="SSF48508">
    <property type="entry name" value="Nuclear receptor ligand-binding domain"/>
    <property type="match status" value="1"/>
</dbReference>
<evidence type="ECO:0000256" key="6">
    <source>
        <dbReference type="ARBA" id="ARBA00022833"/>
    </source>
</evidence>
<dbReference type="InterPro" id="IPR013088">
    <property type="entry name" value="Znf_NHR/GATA"/>
</dbReference>
<dbReference type="Gene3D" id="3.30.50.10">
    <property type="entry name" value="Erythroid Transcription Factor GATA-1, subunit A"/>
    <property type="match status" value="1"/>
</dbReference>
<dbReference type="PROSITE" id="PS00031">
    <property type="entry name" value="NUCLEAR_REC_DBD_1"/>
    <property type="match status" value="1"/>
</dbReference>
<dbReference type="InterPro" id="IPR001628">
    <property type="entry name" value="Znf_hrmn_rcpt"/>
</dbReference>
<keyword evidence="10" id="KW-0675">Receptor</keyword>
<evidence type="ECO:0000256" key="2">
    <source>
        <dbReference type="ARBA" id="ARBA00005993"/>
    </source>
</evidence>
<name>A0A2A6CZU2_PRIPA</name>
<dbReference type="PRINTS" id="PR00047">
    <property type="entry name" value="STROIDFINGER"/>
</dbReference>
<keyword evidence="8" id="KW-0238">DNA-binding</keyword>
<evidence type="ECO:0000313" key="13">
    <source>
        <dbReference type="EnsemblMetazoa" id="PPA21664.1"/>
    </source>
</evidence>
<dbReference type="Gene3D" id="1.10.565.10">
    <property type="entry name" value="Retinoid X Receptor"/>
    <property type="match status" value="1"/>
</dbReference>
<accession>A0A2A6CZU2</accession>
<dbReference type="SUPFAM" id="SSF57716">
    <property type="entry name" value="Glucocorticoid receptor-like (DNA-binding domain)"/>
    <property type="match status" value="1"/>
</dbReference>
<evidence type="ECO:0000256" key="12">
    <source>
        <dbReference type="SAM" id="MobiDB-lite"/>
    </source>
</evidence>
<dbReference type="InterPro" id="IPR051366">
    <property type="entry name" value="DEF8"/>
</dbReference>
<dbReference type="PANTHER" id="PTHR12326">
    <property type="entry name" value="PLECKSTRIN HOMOLOGY DOMAIN CONTAINING PROTEIN"/>
    <property type="match status" value="1"/>
</dbReference>
<evidence type="ECO:0000256" key="3">
    <source>
        <dbReference type="ARBA" id="ARBA00022723"/>
    </source>
</evidence>
<keyword evidence="3" id="KW-0479">Metal-binding</keyword>
<evidence type="ECO:0000256" key="7">
    <source>
        <dbReference type="ARBA" id="ARBA00023015"/>
    </source>
</evidence>
<dbReference type="CDD" id="cd06960">
    <property type="entry name" value="NR_DBD_HNF4A"/>
    <property type="match status" value="1"/>
</dbReference>
<evidence type="ECO:0000256" key="11">
    <source>
        <dbReference type="ARBA" id="ARBA00023242"/>
    </source>
</evidence>
<dbReference type="EnsemblMetazoa" id="PPA21664.1">
    <property type="protein sequence ID" value="PPA21664.1"/>
    <property type="gene ID" value="WBGene00111218"/>
</dbReference>
<comment type="similarity">
    <text evidence="2">Belongs to the nuclear hormone receptor family.</text>
</comment>
<dbReference type="GO" id="GO:0000978">
    <property type="term" value="F:RNA polymerase II cis-regulatory region sequence-specific DNA binding"/>
    <property type="evidence" value="ECO:0007669"/>
    <property type="project" value="InterPro"/>
</dbReference>
<dbReference type="SMART" id="SM01175">
    <property type="entry name" value="DUF4206"/>
    <property type="match status" value="1"/>
</dbReference>
<feature type="compositionally biased region" description="Low complexity" evidence="12">
    <location>
        <begin position="18"/>
        <end position="29"/>
    </location>
</feature>
<feature type="region of interest" description="Disordered" evidence="12">
    <location>
        <begin position="1"/>
        <end position="86"/>
    </location>
</feature>
<gene>
    <name evidence="13" type="primary">WBGene00111218</name>
</gene>
<keyword evidence="7" id="KW-0805">Transcription regulation</keyword>
<comment type="subcellular location">
    <subcellularLocation>
        <location evidence="1">Nucleus</location>
    </subcellularLocation>
</comment>